<dbReference type="OrthoDB" id="648493at2"/>
<keyword evidence="3" id="KW-1185">Reference proteome</keyword>
<keyword evidence="1" id="KW-1133">Transmembrane helix</keyword>
<dbReference type="Proteomes" id="UP000249524">
    <property type="component" value="Unassembled WGS sequence"/>
</dbReference>
<sequence>MVQQAIDSGPGRGARPDFYVVVAALTALIIFLGFAPSYYLKPFIQAPPPLTPLSMTHGLVYTAWMVLFVIQACLVPARRIALHRQLGMVGAMLFGAMMVLGVSTAITAGRLGHAPPGSPPPLVFMALPLLGIPALIAVVGLALMMRRRRDWHQRLMTAGFIMIAQPAIGRFFIPAGVPQWQMHGSFVVIELMLLGVTLWDSRREGRVHPAWLVALGATGLFHLAVTWAFAGAGWWTALAAWLTRAT</sequence>
<feature type="transmembrane region" description="Helical" evidence="1">
    <location>
        <begin position="59"/>
        <end position="77"/>
    </location>
</feature>
<gene>
    <name evidence="2" type="ORF">DJ019_03315</name>
</gene>
<protein>
    <recommendedName>
        <fullName evidence="4">DUF2306 domain-containing protein</fullName>
    </recommendedName>
</protein>
<comment type="caution">
    <text evidence="2">The sequence shown here is derived from an EMBL/GenBank/DDBJ whole genome shotgun (WGS) entry which is preliminary data.</text>
</comment>
<evidence type="ECO:0000313" key="3">
    <source>
        <dbReference type="Proteomes" id="UP000249524"/>
    </source>
</evidence>
<evidence type="ECO:0000256" key="1">
    <source>
        <dbReference type="SAM" id="Phobius"/>
    </source>
</evidence>
<organism evidence="2 3">
    <name type="scientific">Phenylobacterium kunshanense</name>
    <dbReference type="NCBI Taxonomy" id="1445034"/>
    <lineage>
        <taxon>Bacteria</taxon>
        <taxon>Pseudomonadati</taxon>
        <taxon>Pseudomonadota</taxon>
        <taxon>Alphaproteobacteria</taxon>
        <taxon>Caulobacterales</taxon>
        <taxon>Caulobacteraceae</taxon>
        <taxon>Phenylobacterium</taxon>
    </lineage>
</organism>
<evidence type="ECO:0008006" key="4">
    <source>
        <dbReference type="Google" id="ProtNLM"/>
    </source>
</evidence>
<feature type="transmembrane region" description="Helical" evidence="1">
    <location>
        <begin position="211"/>
        <end position="235"/>
    </location>
</feature>
<dbReference type="RefSeq" id="WP_111274542.1">
    <property type="nucleotide sequence ID" value="NZ_QFYS01000001.1"/>
</dbReference>
<reference evidence="2 3" key="1">
    <citation type="submission" date="2018-05" db="EMBL/GenBank/DDBJ databases">
        <authorList>
            <person name="Lanie J.A."/>
            <person name="Ng W.-L."/>
            <person name="Kazmierczak K.M."/>
            <person name="Andrzejewski T.M."/>
            <person name="Davidsen T.M."/>
            <person name="Wayne K.J."/>
            <person name="Tettelin H."/>
            <person name="Glass J.I."/>
            <person name="Rusch D."/>
            <person name="Podicherti R."/>
            <person name="Tsui H.-C.T."/>
            <person name="Winkler M.E."/>
        </authorList>
    </citation>
    <scope>NUCLEOTIDE SEQUENCE [LARGE SCALE GENOMIC DNA]</scope>
    <source>
        <strain evidence="2 3">BUT-10</strain>
    </source>
</reference>
<feature type="transmembrane region" description="Helical" evidence="1">
    <location>
        <begin position="18"/>
        <end position="39"/>
    </location>
</feature>
<proteinExistence type="predicted"/>
<dbReference type="AlphaFoldDB" id="A0A328BR84"/>
<feature type="transmembrane region" description="Helical" evidence="1">
    <location>
        <begin position="155"/>
        <end position="173"/>
    </location>
</feature>
<name>A0A328BR84_9CAUL</name>
<feature type="transmembrane region" description="Helical" evidence="1">
    <location>
        <begin position="179"/>
        <end position="199"/>
    </location>
</feature>
<dbReference type="EMBL" id="QFYS01000001">
    <property type="protein sequence ID" value="RAK69051.1"/>
    <property type="molecule type" value="Genomic_DNA"/>
</dbReference>
<feature type="transmembrane region" description="Helical" evidence="1">
    <location>
        <begin position="89"/>
        <end position="109"/>
    </location>
</feature>
<keyword evidence="1" id="KW-0472">Membrane</keyword>
<keyword evidence="1" id="KW-0812">Transmembrane</keyword>
<evidence type="ECO:0000313" key="2">
    <source>
        <dbReference type="EMBL" id="RAK69051.1"/>
    </source>
</evidence>
<feature type="transmembrane region" description="Helical" evidence="1">
    <location>
        <begin position="121"/>
        <end position="143"/>
    </location>
</feature>
<accession>A0A328BR84</accession>